<dbReference type="EMBL" id="BIMX01000014">
    <property type="protein sequence ID" value="GCE99967.1"/>
    <property type="molecule type" value="Genomic_DNA"/>
</dbReference>
<dbReference type="Pfam" id="PF25038">
    <property type="entry name" value="Csf1_C"/>
    <property type="match status" value="1"/>
</dbReference>
<dbReference type="GO" id="GO:0016020">
    <property type="term" value="C:membrane"/>
    <property type="evidence" value="ECO:0007669"/>
    <property type="project" value="InterPro"/>
</dbReference>
<keyword evidence="2" id="KW-1133">Transmembrane helix</keyword>
<dbReference type="PANTHER" id="PTHR32085:SF3">
    <property type="entry name" value="PROTEIN CSF1"/>
    <property type="match status" value="1"/>
</dbReference>
<evidence type="ECO:0000259" key="3">
    <source>
        <dbReference type="Pfam" id="PF21678"/>
    </source>
</evidence>
<dbReference type="InterPro" id="IPR048636">
    <property type="entry name" value="Csf1_N"/>
</dbReference>
<feature type="region of interest" description="Disordered" evidence="1">
    <location>
        <begin position="197"/>
        <end position="237"/>
    </location>
</feature>
<dbReference type="Pfam" id="PF21678">
    <property type="entry name" value="Csf1_N"/>
    <property type="match status" value="3"/>
</dbReference>
<evidence type="ECO:0000259" key="4">
    <source>
        <dbReference type="Pfam" id="PF25038"/>
    </source>
</evidence>
<name>A0A4C2E6R6_9SACH</name>
<evidence type="ECO:0000313" key="5">
    <source>
        <dbReference type="EMBL" id="GCE99967.1"/>
    </source>
</evidence>
<feature type="domain" description="Csf1 N-terminal" evidence="3">
    <location>
        <begin position="264"/>
        <end position="1334"/>
    </location>
</feature>
<evidence type="ECO:0000256" key="2">
    <source>
        <dbReference type="SAM" id="Phobius"/>
    </source>
</evidence>
<feature type="domain" description="Csf1 N-terminal" evidence="3">
    <location>
        <begin position="34"/>
        <end position="222"/>
    </location>
</feature>
<dbReference type="OrthoDB" id="10051416at2759"/>
<proteinExistence type="predicted"/>
<organism evidence="5 6">
    <name type="scientific">Zygosaccharomyces mellis</name>
    <dbReference type="NCBI Taxonomy" id="42258"/>
    <lineage>
        <taxon>Eukaryota</taxon>
        <taxon>Fungi</taxon>
        <taxon>Dikarya</taxon>
        <taxon>Ascomycota</taxon>
        <taxon>Saccharomycotina</taxon>
        <taxon>Saccharomycetes</taxon>
        <taxon>Saccharomycetales</taxon>
        <taxon>Saccharomycetaceae</taxon>
        <taxon>Zygosaccharomyces</taxon>
    </lineage>
</organism>
<sequence>MDDHSHFQEISLDRTRNFSWVFLVDWILTCIVALTVIFYLGRIFGFLITFIFEWIVWKRYRVKISIESLRIAPLGGNIKFRNLCIIHRDYTISCLEGTISWRYWLLNVRKSQYQEHLDNEEERLENGQEPTRNNNNNRKHPCRFMLTCEGLEIFIYNKTSSYENIIHMFSKEERAQFEKFVDDQTLTELLNVPDQESKILSESTPSSVTMETINNNGRIHNEDSNEESNKESHEGDHGENIKYRQAHKNVESGTLFEQHYSNAKSMYMRFLPIQLSMRQFSLALGNRFTSSILVVSAKDSNGVIDLCSPREKLDLFKIKLEKELHNVDVSIKQNVSFDNDISTGFKWTRSKLSKFWKKFARMLHLPEMGPKHLQTKEDLTFHENWKGLSLYRQNMEEDELENVEFDFENHEYARVISILKSPKIIYSYEYDIPGLVPKEPEKTLQGPEVGNGGAPPELGVDIQLCGATICYGPWAERQLSHLRALLSPVVSRTPKPIKTLTPGCQRIYTIFKTSISITEESTWRIPTREKSKDHEFLKHYVETKEEFRPFGWIDLKFMKDTYGILDTVICPTEEGFPNNVSFHFSNMEIRTSVNHELLLRAKYFNFNADMGYPLGWNDQANWTIDLSSTQLEIFILREHITLISDVFADFSSGEPTPYELFRPFVYKVNWNLNGYSIYLNVNDHNIINNPLDFNENCYLSLHGDHLTSEVMIPYQTVANRCTEITYSISTPMFRLLLNTPPWNTLNEFMKTKEVGRSYNFKVNGLYTLFSDLDIDNVDTISVECSSIGTTLHCYGFVVRYLMNVKMNYFGDFSHFVTAEEYTNANHTEDSNDDNSGFDLSSAEGTDTGRGNVEQKPGTKGTLIPRRSDLKRTENEMDIWFVFSVWEGALILPETIYNSDPCIALHFNELEVDLRSTNYYMDLLATMNNTELRRYVSRNPHDLFECVRKDNGRQEASNGYLSSLTIHGHRMYGLPPTEPTYFCQWGVDIDRLEINSDLDFSKGFLTCFSKIGFGFKNLENILLYETNTLFDMTSVTVRVKELKFVVNDTDTRSTSILHANKITFTSIDFENEAYSQRIDFKFPHIDFCIFEMNENHEQDSLLLHINTRLNFTDFIQNQAFADHRYKQREYIALHDSAFYRCSFLLPCFFQESILYKELLGSISPSSTLPPLPLPVLAETIDYIIESCLGEYTPVREDDTSSSDTGELPNTPLTDDDKSPPSASRFFSSHIPSNSRDHYDNYVVDIEHINLEVKPKVTEVFLNYLEKFHQENTIDIIDKNEIAIVKKLGNLHYGASFVTTSRIHVRNFNLLYDFEEGTGIKLALDNLDFDLRRRTIENEDEKVNLEKTVFANLQSLQLCLLENHPSAINRKPAAMQISLEDLEFWSSTIDENVNSINVTSFGFTLDESQLEQISNYLFEQTRILQSTIKSIKGLKNLTKKMQKDLICDLTSASEYYQISHDPYVITKPAFIMRLSEGHVRENRSWRIITRLRHILTYLPKDWRTADHLITVRDSENPSVPRKAEDIFVSVFSSWRNWDLSDITRSYIYKRIFLPQDEDNFKKELRTVLKANFQSFFFTILISGSEVTRSTVFTKTNIAVDVLPPSVNTSSENLFKQEKVVNLTANMDTIKGEWGEEVLKLKECFSKFDGGELDTNLALESISKSASTLDVGAQMDHPESGYASGSGENPKNLKIFVTILFEKSDLQFILGDTRLTNRITNGKNSMLFESSKENTPPALSAVLFAQRHEIWLKHSNNILAEVLLRQLHVAGTARLGFVPFISLNFQSTNSFIRVMSSTLVFRKSVEQIKKRIDILISQFKTNEKKSSSSINRTIPSVPAKFDVRFNFTNVSSEIMLLSPLFLLQDVKQLHICVSGPDNMELMLGFLEYDVYLKSQLSSEQFFKFSLTDLQCKSELADDIIPVVEVQTSTSLMKLTLCEPRRAFHNLLQDEKLLAESANHIQKLWDFLHPVSEVPSDGIDKSFFRNLRWALDANLKYFGLLIPVSSMCYVFELHSLFASLTNANERYEENDRHFSGQVVVESCFLLVKELSLPGNLSKILDFSIRFLTSQKVPNSLQSYQIESSYFRVCLFPELLVDVLWSVRYLQLLSNHYKKHHIPWVPYSFNKTTESSESPLDFRSIHILSYNFCIGWLFEVNDTSSPGLILGYDRLFSAYEKNFGKLTLIDGYLSVANGNTSDSFYSQKNEKNSPNRTYLSNMQVFYWLKGAELLKDLYIRFHGEVIDVRFLSTSFHLVEKTLKSIRRFTEMKRAKIKPLGSSTKTKLNMESASSTLAPFLANLRKINSHLDFAGGVVKIYPPTELDNEPEPLLEIKSPGVQMTINYGFDETREKSHWIRFFTTIEPTHNLLFAKCAPLLSDLVNNTKNMIRNLSSEDKSPSKSVTDSINYKSLLAPYDVAFEVASGKQRLSFSCEPKAKVQVDTGFNSFLFRVTTNTVDSVETLNISFSMDKIESSVRHIFSSDSSAAFMLDYIDIAVMFTHPNVYGIALISDINVYCNMKQSQNLNLFLDIWRLSNRGRTNLKKNTNGNKKETKRSLSPSFSQPSSDLPRVFPWSFTIIFTDVGGVVDLGPSLGVLTLGLERVWVTTKYQNGQRRVWHTFVNGIKVNSEGRLSGMFELDQASSVSEISWPEEYVLRTGPLISISVAINSVSIKSAFDYHMFLIGSVKEMKVHLHNESDKYAILPDLLHVSLEFGSIAFCATALTAANALDIFNTIVRMQQENRISYMETLKESNISDSSTSVPYEDVLNSLNLLRTDMSVIVRELKIHISPMSLYDLEVLVLSFRNVNARSETQSGGKLKTELQLQISDVHASLSSSKEELDEETVSRIAVEEYMTYASKFSGGTIVKLPKLLVSMTTWQQKSSRLLEYLFTCKFFDKVSMKWNLGPVNFIKEMWATHVRSLAVRRTQMGNSSPDSKVVSEANKEDAMKSKFIYVPLDEPYIEMPQIKDLGDATPPLEWFGVHRKNFPAVTHQTAVLLIQKLVHTAEKEYAKIQQRA</sequence>
<keyword evidence="6" id="KW-1185">Reference proteome</keyword>
<gene>
    <name evidence="5" type="ORF">ZYGM_002528</name>
</gene>
<feature type="domain" description="Csf1 C-terminal region" evidence="4">
    <location>
        <begin position="1688"/>
        <end position="3008"/>
    </location>
</feature>
<feature type="transmembrane region" description="Helical" evidence="2">
    <location>
        <begin position="20"/>
        <end position="41"/>
    </location>
</feature>
<feature type="region of interest" description="Disordered" evidence="1">
    <location>
        <begin position="826"/>
        <end position="864"/>
    </location>
</feature>
<feature type="compositionally biased region" description="Basic and acidic residues" evidence="1">
    <location>
        <begin position="219"/>
        <end position="237"/>
    </location>
</feature>
<feature type="domain" description="Csf1 N-terminal" evidence="3">
    <location>
        <begin position="1372"/>
        <end position="1604"/>
    </location>
</feature>
<keyword evidence="2" id="KW-0472">Membrane</keyword>
<evidence type="ECO:0000256" key="1">
    <source>
        <dbReference type="SAM" id="MobiDB-lite"/>
    </source>
</evidence>
<accession>A0A4C2E6R6</accession>
<feature type="compositionally biased region" description="Polar residues" evidence="1">
    <location>
        <begin position="198"/>
        <end position="218"/>
    </location>
</feature>
<keyword evidence="2" id="KW-0812">Transmembrane</keyword>
<protein>
    <recommendedName>
        <fullName evidence="7">Protein CSF1</fullName>
    </recommendedName>
</protein>
<dbReference type="InterPro" id="IPR056779">
    <property type="entry name" value="Csf1_C"/>
</dbReference>
<evidence type="ECO:0008006" key="7">
    <source>
        <dbReference type="Google" id="ProtNLM"/>
    </source>
</evidence>
<dbReference type="Proteomes" id="UP000301737">
    <property type="component" value="Unassembled WGS sequence"/>
</dbReference>
<feature type="compositionally biased region" description="Polar residues" evidence="1">
    <location>
        <begin position="833"/>
        <end position="844"/>
    </location>
</feature>
<reference evidence="5 6" key="1">
    <citation type="submission" date="2019-01" db="EMBL/GenBank/DDBJ databases">
        <title>Draft Genome Sequencing of Zygosaccharomyces mellis Ca-7.</title>
        <authorList>
            <person name="Shiwa Y."/>
            <person name="Kanesaki Y."/>
            <person name="Ishige T."/>
            <person name="Mura K."/>
            <person name="Hori T."/>
            <person name="Tamura T."/>
        </authorList>
    </citation>
    <scope>NUCLEOTIDE SEQUENCE [LARGE SCALE GENOMIC DNA]</scope>
    <source>
        <strain evidence="5 6">Ca-7</strain>
    </source>
</reference>
<dbReference type="GO" id="GO:0006113">
    <property type="term" value="P:fermentation"/>
    <property type="evidence" value="ECO:0007669"/>
    <property type="project" value="InterPro"/>
</dbReference>
<comment type="caution">
    <text evidence="5">The sequence shown here is derived from an EMBL/GenBank/DDBJ whole genome shotgun (WGS) entry which is preliminary data.</text>
</comment>
<dbReference type="InterPro" id="IPR029636">
    <property type="entry name" value="Csf1"/>
</dbReference>
<feature type="region of interest" description="Disordered" evidence="1">
    <location>
        <begin position="2533"/>
        <end position="2558"/>
    </location>
</feature>
<feature type="region of interest" description="Disordered" evidence="1">
    <location>
        <begin position="119"/>
        <end position="139"/>
    </location>
</feature>
<feature type="compositionally biased region" description="Polar residues" evidence="1">
    <location>
        <begin position="1219"/>
        <end position="1229"/>
    </location>
</feature>
<feature type="region of interest" description="Disordered" evidence="1">
    <location>
        <begin position="1192"/>
        <end position="1229"/>
    </location>
</feature>
<dbReference type="PANTHER" id="PTHR32085">
    <property type="entry name" value="PROTEIN CSF1"/>
    <property type="match status" value="1"/>
</dbReference>
<feature type="compositionally biased region" description="Low complexity" evidence="1">
    <location>
        <begin position="2548"/>
        <end position="2558"/>
    </location>
</feature>
<evidence type="ECO:0000313" key="6">
    <source>
        <dbReference type="Proteomes" id="UP000301737"/>
    </source>
</evidence>